<feature type="compositionally biased region" description="Polar residues" evidence="1">
    <location>
        <begin position="247"/>
        <end position="256"/>
    </location>
</feature>
<feature type="region of interest" description="Disordered" evidence="1">
    <location>
        <begin position="465"/>
        <end position="616"/>
    </location>
</feature>
<feature type="compositionally biased region" description="Polar residues" evidence="1">
    <location>
        <begin position="1392"/>
        <end position="1403"/>
    </location>
</feature>
<evidence type="ECO:0000256" key="1">
    <source>
        <dbReference type="SAM" id="MobiDB-lite"/>
    </source>
</evidence>
<feature type="compositionally biased region" description="Basic residues" evidence="1">
    <location>
        <begin position="671"/>
        <end position="680"/>
    </location>
</feature>
<feature type="compositionally biased region" description="Low complexity" evidence="1">
    <location>
        <begin position="1312"/>
        <end position="1322"/>
    </location>
</feature>
<feature type="region of interest" description="Disordered" evidence="1">
    <location>
        <begin position="1432"/>
        <end position="1473"/>
    </location>
</feature>
<accession>A0A5K1K3V1</accession>
<feature type="compositionally biased region" description="Polar residues" evidence="1">
    <location>
        <begin position="1135"/>
        <end position="1144"/>
    </location>
</feature>
<feature type="compositionally biased region" description="Low complexity" evidence="1">
    <location>
        <begin position="975"/>
        <end position="986"/>
    </location>
</feature>
<name>A0A5K1K3V1_9APHY</name>
<proteinExistence type="predicted"/>
<sequence length="1707" mass="182593">MHRFRKRSDARRPQGFASTEISVSVRTDTQDVLPSLPPASDFRTSLILPDLTRRFSVLRNSSGEPIGLDELKSKFAEQRARGSQNQVTEEEEDMILEALGRFHGRSRSRGKQRARESEDGRGSAAEGEDDDADPVHQAVRSSDSTTAPSLRGASSMASISSAKNSLSSRRMSNNLFGSGKFRDQAYFLRTANPRRGGRGTGSIAQSESNASMSTVESARGEHNTSLYSDNLSLRPTTPEDSAYTFGSAPSSPENASTLLKDRSSLSILGEQSDYSSTLSRRLSKALPPDGLKRASLALDQAIRELEEEGDDEIVMERSPIAHVPPSTINGSLSALNTAVSRRPRRDPMLALNCNAPPKVESDSSPAVSPSEVETGTALSSDDPVAADNARGNSPHPGSRTTSPTPRLPGYIPGMPRPMTPRDTSFDTEDLTPSATPRATSPHLPGLNTQVSPLISQTFTSSMYRSNSSASTYSTNRPISPATATTPPLFFNRPMNGRYTPEERQRNGNRQSSPTSDTAESPILGRRRPISPLSGPAYQPMTSPPSRPTTPSNVTWNVPSSQNGTPQKPLARNGSVAGHSRNGSTASVNDQTEQLERSKSTTRSLRSPALPDSPWVDVGLEYRPPSAMSGIDIGSPVQGPHSIARSPTPNGARSPASPAYTDVGGVDDGRTMSRRSSKHHSSYTFSLGQPNALLFSPLANSSHSSLESAGSSYHSWDEDHKKDRLFGVLSGLDPDNIPWHDISPDKSAPSTAGTSPYDATETEDAVRREVGLSKGDFIVMQDKLVGAALTKAVTPENRRAGSIRRRRPSTSQSNYSYNGESRAVNSTPQPQPQSQSQPQPQPQAVASSPRAATSEQVARANALLNAVVDSIESPRVRPPESLPAEEPTLVVPQVADIEQSSPMRRNRALAEALFGAEDMEVSAPAPQISIMPEMSDDDESPTRPVLAPIKPLSPKRSDSLHRLTSQNPPVTPPARTMPTSPTLPLSPTSIPLPMTPTGIPMSPGGGLLSPLSPSSNMDPISLALEVQRRAEAATAALRKSPSIPKMGEGNGGTLPRKRISPDKISAPTLVSASTSVDAIPLRSPTATPTPTPAQQQQASKIGSRFKKLRGTIRAKHPTPSGEEVTPYPLDLRSAGSDATGSSSPSLALRTDPITIHSAGVEPSRLKPPTPLASPPASAAPGLKGFMARFRKQRNASEAHAPPQSHPSAHHQSYAPMSATSARPGTASVPLVEHTYPQMPRSAPALQTVFRSTSPVGPQAPSQSPTPRPPQDYLGQHSRVASPPGSDEDAIKQLFHAAENLGLDQAALNELLARSPSTSSRSTAWTQLTRATSPNNSRKSHVPVIRGRVTPESVRSPMSDGRPSVDGFSPRPSMDTKPSGRRSQDAPHALRPRPQQQHHTSQQDAVPNAVVRRTIIFPSDARLSSLDLQAIMRKQTNSRRRASVSSKSSVHDRVPTPPPPHRATGRRFSTDVSPPVPQLPPALSAQNDAYLGVPGAVDRNGLAYDSVYEMYSGDNRGMVVAESPGAAGSHSQEGNPESGPALEVIELANGETIWSIVNGLRDDDGESFYGDRASFYSEYSVKDNDNVKLFFKEHERKNSRGSVNSFLSRKKPAPPQPPQQQPQSSKSAARPETKVFFSSSAQIGRLIENLSRGMDAGSFNIMPGQGQGAPPPRHAQPGHSTSSSLGSEADMPWSVEERLERMLGSMGAS</sequence>
<feature type="compositionally biased region" description="Polar residues" evidence="1">
    <location>
        <begin position="808"/>
        <end position="826"/>
    </location>
</feature>
<feature type="region of interest" description="Disordered" evidence="1">
    <location>
        <begin position="1655"/>
        <end position="1707"/>
    </location>
</feature>
<reference evidence="2" key="1">
    <citation type="submission" date="2019-10" db="EMBL/GenBank/DDBJ databases">
        <authorList>
            <person name="Nor Muhammad N."/>
        </authorList>
    </citation>
    <scope>NUCLEOTIDE SEQUENCE</scope>
</reference>
<feature type="compositionally biased region" description="Low complexity" evidence="1">
    <location>
        <begin position="1083"/>
        <end position="1097"/>
    </location>
</feature>
<feature type="compositionally biased region" description="Polar residues" evidence="1">
    <location>
        <begin position="326"/>
        <end position="339"/>
    </location>
</feature>
<feature type="compositionally biased region" description="Polar residues" evidence="1">
    <location>
        <begin position="202"/>
        <end position="216"/>
    </location>
</feature>
<feature type="region of interest" description="Disordered" evidence="1">
    <location>
        <begin position="1"/>
        <end position="22"/>
    </location>
</feature>
<feature type="region of interest" description="Disordered" evidence="1">
    <location>
        <begin position="736"/>
        <end position="763"/>
    </location>
</feature>
<feature type="compositionally biased region" description="Polar residues" evidence="1">
    <location>
        <begin position="223"/>
        <end position="239"/>
    </location>
</feature>
<feature type="region of interest" description="Disordered" evidence="1">
    <location>
        <begin position="99"/>
        <end position="156"/>
    </location>
</feature>
<feature type="compositionally biased region" description="Basic residues" evidence="1">
    <location>
        <begin position="102"/>
        <end position="112"/>
    </location>
</feature>
<feature type="compositionally biased region" description="Polar residues" evidence="1">
    <location>
        <begin position="362"/>
        <end position="379"/>
    </location>
</feature>
<feature type="region of interest" description="Disordered" evidence="1">
    <location>
        <begin position="794"/>
        <end position="857"/>
    </location>
</feature>
<feature type="region of interest" description="Disordered" evidence="1">
    <location>
        <begin position="191"/>
        <end position="256"/>
    </location>
</feature>
<feature type="region of interest" description="Disordered" evidence="1">
    <location>
        <begin position="1598"/>
        <end position="1630"/>
    </location>
</feature>
<feature type="compositionally biased region" description="Low complexity" evidence="1">
    <location>
        <begin position="831"/>
        <end position="857"/>
    </location>
</feature>
<feature type="region of interest" description="Disordered" evidence="1">
    <location>
        <begin position="317"/>
        <end position="449"/>
    </location>
</feature>
<feature type="compositionally biased region" description="Polar residues" evidence="1">
    <location>
        <begin position="580"/>
        <end position="591"/>
    </location>
</feature>
<feature type="compositionally biased region" description="Polar residues" evidence="1">
    <location>
        <begin position="552"/>
        <end position="565"/>
    </location>
</feature>
<feature type="region of interest" description="Disordered" evidence="1">
    <location>
        <begin position="929"/>
        <end position="986"/>
    </location>
</feature>
<feature type="compositionally biased region" description="Basic residues" evidence="1">
    <location>
        <begin position="1102"/>
        <end position="1115"/>
    </location>
</feature>
<evidence type="ECO:0000313" key="2">
    <source>
        <dbReference type="EMBL" id="VWP00497.1"/>
    </source>
</evidence>
<feature type="region of interest" description="Disordered" evidence="1">
    <location>
        <begin position="1312"/>
        <end position="1407"/>
    </location>
</feature>
<feature type="region of interest" description="Disordered" evidence="1">
    <location>
        <begin position="1033"/>
        <end position="1287"/>
    </location>
</feature>
<organism evidence="2">
    <name type="scientific">Ganoderma boninense</name>
    <dbReference type="NCBI Taxonomy" id="34458"/>
    <lineage>
        <taxon>Eukaryota</taxon>
        <taxon>Fungi</taxon>
        <taxon>Dikarya</taxon>
        <taxon>Basidiomycota</taxon>
        <taxon>Agaricomycotina</taxon>
        <taxon>Agaricomycetes</taxon>
        <taxon>Polyporales</taxon>
        <taxon>Polyporaceae</taxon>
        <taxon>Ganoderma</taxon>
    </lineage>
</organism>
<feature type="compositionally biased region" description="Polar residues" evidence="1">
    <location>
        <begin position="139"/>
        <end position="148"/>
    </location>
</feature>
<feature type="compositionally biased region" description="Polar residues" evidence="1">
    <location>
        <begin position="1323"/>
        <end position="1335"/>
    </location>
</feature>
<dbReference type="EMBL" id="LR728534">
    <property type="protein sequence ID" value="VWP00497.1"/>
    <property type="molecule type" value="Genomic_DNA"/>
</dbReference>
<feature type="compositionally biased region" description="Low complexity" evidence="1">
    <location>
        <begin position="1173"/>
        <end position="1183"/>
    </location>
</feature>
<feature type="compositionally biased region" description="Polar residues" evidence="1">
    <location>
        <begin position="507"/>
        <end position="518"/>
    </location>
</feature>
<feature type="region of interest" description="Disordered" evidence="1">
    <location>
        <begin position="628"/>
        <end position="682"/>
    </location>
</feature>
<feature type="compositionally biased region" description="Low complexity" evidence="1">
    <location>
        <begin position="1194"/>
        <end position="1214"/>
    </location>
</feature>
<feature type="compositionally biased region" description="Polar residues" evidence="1">
    <location>
        <begin position="465"/>
        <end position="485"/>
    </location>
</feature>
<protein>
    <submittedName>
        <fullName evidence="2">SGE1 protein</fullName>
    </submittedName>
</protein>
<feature type="compositionally biased region" description="Polar residues" evidence="1">
    <location>
        <begin position="1247"/>
        <end position="1261"/>
    </location>
</feature>
<gene>
    <name evidence="2" type="primary">G2XD29</name>
</gene>